<feature type="non-terminal residue" evidence="2">
    <location>
        <position position="1"/>
    </location>
</feature>
<name>A0A026W897_OOCBI</name>
<sequence length="89" mass="10654">KRKERAWKSAREERNGVRRWRDEDAASERSNRVRRFRPSCHQENMHRRHVADEGRSVVEKGETERRTRVGGEREGARERETPADARSRT</sequence>
<accession>A0A026W897</accession>
<feature type="compositionally biased region" description="Basic and acidic residues" evidence="1">
    <location>
        <begin position="1"/>
        <end position="31"/>
    </location>
</feature>
<organism evidence="2 3">
    <name type="scientific">Ooceraea biroi</name>
    <name type="common">Clonal raider ant</name>
    <name type="synonym">Cerapachys biroi</name>
    <dbReference type="NCBI Taxonomy" id="2015173"/>
    <lineage>
        <taxon>Eukaryota</taxon>
        <taxon>Metazoa</taxon>
        <taxon>Ecdysozoa</taxon>
        <taxon>Arthropoda</taxon>
        <taxon>Hexapoda</taxon>
        <taxon>Insecta</taxon>
        <taxon>Pterygota</taxon>
        <taxon>Neoptera</taxon>
        <taxon>Endopterygota</taxon>
        <taxon>Hymenoptera</taxon>
        <taxon>Apocrita</taxon>
        <taxon>Aculeata</taxon>
        <taxon>Formicoidea</taxon>
        <taxon>Formicidae</taxon>
        <taxon>Dorylinae</taxon>
        <taxon>Ooceraea</taxon>
    </lineage>
</organism>
<proteinExistence type="predicted"/>
<feature type="compositionally biased region" description="Basic and acidic residues" evidence="1">
    <location>
        <begin position="50"/>
        <end position="89"/>
    </location>
</feature>
<evidence type="ECO:0000313" key="3">
    <source>
        <dbReference type="Proteomes" id="UP000053097"/>
    </source>
</evidence>
<gene>
    <name evidence="2" type="ORF">X777_09173</name>
</gene>
<keyword evidence="3" id="KW-1185">Reference proteome</keyword>
<feature type="region of interest" description="Disordered" evidence="1">
    <location>
        <begin position="1"/>
        <end position="89"/>
    </location>
</feature>
<dbReference type="AlphaFoldDB" id="A0A026W897"/>
<evidence type="ECO:0000313" key="2">
    <source>
        <dbReference type="EMBL" id="EZA51871.1"/>
    </source>
</evidence>
<reference evidence="2 3" key="1">
    <citation type="journal article" date="2014" name="Curr. Biol.">
        <title>The genome of the clonal raider ant Cerapachys biroi.</title>
        <authorList>
            <person name="Oxley P.R."/>
            <person name="Ji L."/>
            <person name="Fetter-Pruneda I."/>
            <person name="McKenzie S.K."/>
            <person name="Li C."/>
            <person name="Hu H."/>
            <person name="Zhang G."/>
            <person name="Kronauer D.J."/>
        </authorList>
    </citation>
    <scope>NUCLEOTIDE SEQUENCE [LARGE SCALE GENOMIC DNA]</scope>
</reference>
<dbReference type="EMBL" id="KK107366">
    <property type="protein sequence ID" value="EZA51871.1"/>
    <property type="molecule type" value="Genomic_DNA"/>
</dbReference>
<protein>
    <submittedName>
        <fullName evidence="2">Uncharacterized protein</fullName>
    </submittedName>
</protein>
<dbReference type="Proteomes" id="UP000053097">
    <property type="component" value="Unassembled WGS sequence"/>
</dbReference>
<evidence type="ECO:0000256" key="1">
    <source>
        <dbReference type="SAM" id="MobiDB-lite"/>
    </source>
</evidence>